<dbReference type="OrthoDB" id="2269034at2759"/>
<organism evidence="1 2">
    <name type="scientific">Hebeloma cylindrosporum</name>
    <dbReference type="NCBI Taxonomy" id="76867"/>
    <lineage>
        <taxon>Eukaryota</taxon>
        <taxon>Fungi</taxon>
        <taxon>Dikarya</taxon>
        <taxon>Basidiomycota</taxon>
        <taxon>Agaricomycotina</taxon>
        <taxon>Agaricomycetes</taxon>
        <taxon>Agaricomycetidae</taxon>
        <taxon>Agaricales</taxon>
        <taxon>Agaricineae</taxon>
        <taxon>Hymenogastraceae</taxon>
        <taxon>Hebeloma</taxon>
    </lineage>
</organism>
<dbReference type="HOGENOM" id="CLU_043832_0_0_1"/>
<reference evidence="2" key="2">
    <citation type="submission" date="2015-01" db="EMBL/GenBank/DDBJ databases">
        <title>Evolutionary Origins and Diversification of the Mycorrhizal Mutualists.</title>
        <authorList>
            <consortium name="DOE Joint Genome Institute"/>
            <consortium name="Mycorrhizal Genomics Consortium"/>
            <person name="Kohler A."/>
            <person name="Kuo A."/>
            <person name="Nagy L.G."/>
            <person name="Floudas D."/>
            <person name="Copeland A."/>
            <person name="Barry K.W."/>
            <person name="Cichocki N."/>
            <person name="Veneault-Fourrey C."/>
            <person name="LaButti K."/>
            <person name="Lindquist E.A."/>
            <person name="Lipzen A."/>
            <person name="Lundell T."/>
            <person name="Morin E."/>
            <person name="Murat C."/>
            <person name="Riley R."/>
            <person name="Ohm R."/>
            <person name="Sun H."/>
            <person name="Tunlid A."/>
            <person name="Henrissat B."/>
            <person name="Grigoriev I.V."/>
            <person name="Hibbett D.S."/>
            <person name="Martin F."/>
        </authorList>
    </citation>
    <scope>NUCLEOTIDE SEQUENCE [LARGE SCALE GENOMIC DNA]</scope>
    <source>
        <strain evidence="2">h7</strain>
    </source>
</reference>
<dbReference type="Gene3D" id="3.80.10.10">
    <property type="entry name" value="Ribonuclease Inhibitor"/>
    <property type="match status" value="1"/>
</dbReference>
<dbReference type="Proteomes" id="UP000053424">
    <property type="component" value="Unassembled WGS sequence"/>
</dbReference>
<evidence type="ECO:0000313" key="1">
    <source>
        <dbReference type="EMBL" id="KIM37087.1"/>
    </source>
</evidence>
<proteinExistence type="predicted"/>
<gene>
    <name evidence="1" type="ORF">M413DRAFT_448784</name>
</gene>
<dbReference type="EMBL" id="KN831800">
    <property type="protein sequence ID" value="KIM37087.1"/>
    <property type="molecule type" value="Genomic_DNA"/>
</dbReference>
<dbReference type="SUPFAM" id="SSF52047">
    <property type="entry name" value="RNI-like"/>
    <property type="match status" value="1"/>
</dbReference>
<name>A0A0C2Y7W3_HEBCY</name>
<reference evidence="1 2" key="1">
    <citation type="submission" date="2014-04" db="EMBL/GenBank/DDBJ databases">
        <authorList>
            <consortium name="DOE Joint Genome Institute"/>
            <person name="Kuo A."/>
            <person name="Gay G."/>
            <person name="Dore J."/>
            <person name="Kohler A."/>
            <person name="Nagy L.G."/>
            <person name="Floudas D."/>
            <person name="Copeland A."/>
            <person name="Barry K.W."/>
            <person name="Cichocki N."/>
            <person name="Veneault-Fourrey C."/>
            <person name="LaButti K."/>
            <person name="Lindquist E.A."/>
            <person name="Lipzen A."/>
            <person name="Lundell T."/>
            <person name="Morin E."/>
            <person name="Murat C."/>
            <person name="Sun H."/>
            <person name="Tunlid A."/>
            <person name="Henrissat B."/>
            <person name="Grigoriev I.V."/>
            <person name="Hibbett D.S."/>
            <person name="Martin F."/>
            <person name="Nordberg H.P."/>
            <person name="Cantor M.N."/>
            <person name="Hua S.X."/>
        </authorList>
    </citation>
    <scope>NUCLEOTIDE SEQUENCE [LARGE SCALE GENOMIC DNA]</scope>
    <source>
        <strain evidence="2">h7</strain>
    </source>
</reference>
<accession>A0A0C2Y7W3</accession>
<keyword evidence="2" id="KW-1185">Reference proteome</keyword>
<protein>
    <submittedName>
        <fullName evidence="1">Uncharacterized protein</fullName>
    </submittedName>
</protein>
<dbReference type="AlphaFoldDB" id="A0A0C2Y7W3"/>
<evidence type="ECO:0000313" key="2">
    <source>
        <dbReference type="Proteomes" id="UP000053424"/>
    </source>
</evidence>
<dbReference type="InterPro" id="IPR032675">
    <property type="entry name" value="LRR_dom_sf"/>
</dbReference>
<sequence length="481" mass="55090">MMAPDDNPIQRLLIDTAHSPSEFNKLPTETMVEIFHNCLPTSPLDQRQPDTTIAPMLLCHVSSIWRSIAMSTPSLWISLNYAWGEIFDSQIYWPIESPFLKWWTANLQSAHGMVHLELDGFRGEGRYQTMVVELDSDAKSDDNDMVFEPLVGNAQGLYLGRTIIVPLWSHFSEHHLNCPNLQSLFIDQEQISVNQMTELRLTNDLDAIPIRFSKNLKRFIRHGDFFLVPLHPQIQDHIPWAQLTHVSIRTLMLTVTGWYTFIRCLLSLQFGDFHTTQMFTPPQSPFDFGTSQPHVCLDHVKTLNLCIKQNTLEFNPLQNLSLPNLTRLVIYIKDTTLDAVSSIFQSCPRLQDLRLALVYIRMDSPSSTSTTRLWDCVPELQRLTVDVNRVIYSLDPAAAIIVMQGWINSLSSRWLCLECPPESFRRLSFTALGGEDELSALQSGIQRHCSLLGLPTWVEVDVHKTVDSEWNILATELRSWM</sequence>